<dbReference type="SUPFAM" id="SSF52540">
    <property type="entry name" value="P-loop containing nucleoside triphosphate hydrolases"/>
    <property type="match status" value="1"/>
</dbReference>
<organism evidence="2 3">
    <name type="scientific">Elizabethkingia bruuniana</name>
    <dbReference type="NCBI Taxonomy" id="1756149"/>
    <lineage>
        <taxon>Bacteria</taxon>
        <taxon>Pseudomonadati</taxon>
        <taxon>Bacteroidota</taxon>
        <taxon>Flavobacteriia</taxon>
        <taxon>Flavobacteriales</taxon>
        <taxon>Weeksellaceae</taxon>
        <taxon>Elizabethkingia</taxon>
    </lineage>
</organism>
<gene>
    <name evidence="2" type="ORF">I6H88_12985</name>
</gene>
<reference evidence="2 3" key="1">
    <citation type="submission" date="2020-12" db="EMBL/GenBank/DDBJ databases">
        <title>FDA dAtabase for Regulatory Grade micrObial Sequences (FDA-ARGOS): Supporting development and validation of Infectious Disease Dx tests.</title>
        <authorList>
            <person name="Kerrigan L."/>
            <person name="Long C."/>
            <person name="Tallon L."/>
            <person name="Sadzewicz L."/>
            <person name="Zhao X."/>
            <person name="Boylan J."/>
            <person name="Ott S."/>
            <person name="Bowen H."/>
            <person name="Vavikolanu K."/>
            <person name="Mehta A."/>
            <person name="Aluvathingal J."/>
            <person name="Nadendla S."/>
            <person name="Yan Y."/>
            <person name="Sichtig H."/>
        </authorList>
    </citation>
    <scope>NUCLEOTIDE SEQUENCE [LARGE SCALE GENOMIC DNA]</scope>
    <source>
        <strain evidence="2 3">FDAARGOS_1031</strain>
    </source>
</reference>
<sequence>MEESKLFVITGGPGVGKTTLIKVLEKQGFVVIMEEARRIIQEQLQMKGEGLPWKNKTYYAQLMLNASLESYQLVVSGKSSNTTFFDRGILDTICYMKMENIPVPEDLNNLVNAHPYNQKVFILPPWEEIYSTDNERKQTWQEAVSTFDKMKQTYLEYGYKVIEVPKNSVEQRCEFILSHI</sequence>
<accession>A0A7T7UW96</accession>
<evidence type="ECO:0000313" key="3">
    <source>
        <dbReference type="Proteomes" id="UP000595426"/>
    </source>
</evidence>
<dbReference type="InterPro" id="IPR038727">
    <property type="entry name" value="NadR/Ttd14_AAA_dom"/>
</dbReference>
<evidence type="ECO:0000259" key="1">
    <source>
        <dbReference type="Pfam" id="PF13521"/>
    </source>
</evidence>
<evidence type="ECO:0000313" key="2">
    <source>
        <dbReference type="EMBL" id="QQN57361.1"/>
    </source>
</evidence>
<keyword evidence="3" id="KW-1185">Reference proteome</keyword>
<dbReference type="AlphaFoldDB" id="A0A7T7UW96"/>
<name>A0A7T7UW96_9FLAO</name>
<dbReference type="EMBL" id="CP067018">
    <property type="protein sequence ID" value="QQN57361.1"/>
    <property type="molecule type" value="Genomic_DNA"/>
</dbReference>
<dbReference type="Pfam" id="PF13521">
    <property type="entry name" value="AAA_28"/>
    <property type="match status" value="1"/>
</dbReference>
<dbReference type="Gene3D" id="3.40.50.300">
    <property type="entry name" value="P-loop containing nucleotide triphosphate hydrolases"/>
    <property type="match status" value="1"/>
</dbReference>
<feature type="domain" description="NadR/Ttd14 AAA" evidence="1">
    <location>
        <begin position="7"/>
        <end position="172"/>
    </location>
</feature>
<dbReference type="RefSeq" id="WP_034871406.1">
    <property type="nucleotide sequence ID" value="NZ_CP067018.1"/>
</dbReference>
<proteinExistence type="predicted"/>
<dbReference type="InterPro" id="IPR027417">
    <property type="entry name" value="P-loop_NTPase"/>
</dbReference>
<dbReference type="Proteomes" id="UP000595426">
    <property type="component" value="Chromosome"/>
</dbReference>
<protein>
    <submittedName>
        <fullName evidence="2">AAA family ATPase</fullName>
    </submittedName>
</protein>